<name>A0A918LZC7_9ACTN</name>
<evidence type="ECO:0000313" key="2">
    <source>
        <dbReference type="Proteomes" id="UP000646776"/>
    </source>
</evidence>
<organism evidence="1 2">
    <name type="scientific">Streptomyces phaeofaciens</name>
    <dbReference type="NCBI Taxonomy" id="68254"/>
    <lineage>
        <taxon>Bacteria</taxon>
        <taxon>Bacillati</taxon>
        <taxon>Actinomycetota</taxon>
        <taxon>Actinomycetes</taxon>
        <taxon>Kitasatosporales</taxon>
        <taxon>Streptomycetaceae</taxon>
        <taxon>Streptomyces</taxon>
    </lineage>
</organism>
<protein>
    <submittedName>
        <fullName evidence="1">Uncharacterized protein</fullName>
    </submittedName>
</protein>
<dbReference type="AlphaFoldDB" id="A0A918LZC7"/>
<reference evidence="1" key="2">
    <citation type="submission" date="2020-09" db="EMBL/GenBank/DDBJ databases">
        <authorList>
            <person name="Sun Q."/>
            <person name="Ohkuma M."/>
        </authorList>
    </citation>
    <scope>NUCLEOTIDE SEQUENCE</scope>
    <source>
        <strain evidence="1">JCM 4125</strain>
    </source>
</reference>
<keyword evidence="2" id="KW-1185">Reference proteome</keyword>
<comment type="caution">
    <text evidence="1">The sequence shown here is derived from an EMBL/GenBank/DDBJ whole genome shotgun (WGS) entry which is preliminary data.</text>
</comment>
<evidence type="ECO:0000313" key="1">
    <source>
        <dbReference type="EMBL" id="GGT78125.1"/>
    </source>
</evidence>
<gene>
    <name evidence="1" type="ORF">GCM10010226_65500</name>
</gene>
<reference evidence="1" key="1">
    <citation type="journal article" date="2014" name="Int. J. Syst. Evol. Microbiol.">
        <title>Complete genome sequence of Corynebacterium casei LMG S-19264T (=DSM 44701T), isolated from a smear-ripened cheese.</title>
        <authorList>
            <consortium name="US DOE Joint Genome Institute (JGI-PGF)"/>
            <person name="Walter F."/>
            <person name="Albersmeier A."/>
            <person name="Kalinowski J."/>
            <person name="Ruckert C."/>
        </authorList>
    </citation>
    <scope>NUCLEOTIDE SEQUENCE</scope>
    <source>
        <strain evidence="1">JCM 4125</strain>
    </source>
</reference>
<proteinExistence type="predicted"/>
<dbReference type="Proteomes" id="UP000646776">
    <property type="component" value="Unassembled WGS sequence"/>
</dbReference>
<dbReference type="EMBL" id="BMSA01000023">
    <property type="protein sequence ID" value="GGT78125.1"/>
    <property type="molecule type" value="Genomic_DNA"/>
</dbReference>
<accession>A0A918LZC7</accession>
<sequence>MRVWGVSVEREVRVWVQVRVWVRVREAGAFPAPGRVPVRRVPLWERSHLTCGGR</sequence>